<reference evidence="2" key="1">
    <citation type="submission" date="2021-01" db="EMBL/GenBank/DDBJ databases">
        <authorList>
            <consortium name="Aspergillus puulaauensis MK2 genome sequencing consortium"/>
            <person name="Kazuki M."/>
            <person name="Futagami T."/>
        </authorList>
    </citation>
    <scope>NUCLEOTIDE SEQUENCE</scope>
    <source>
        <strain evidence="2">MK2</strain>
    </source>
</reference>
<feature type="region of interest" description="Disordered" evidence="1">
    <location>
        <begin position="174"/>
        <end position="352"/>
    </location>
</feature>
<reference evidence="2" key="2">
    <citation type="submission" date="2021-02" db="EMBL/GenBank/DDBJ databases">
        <title>Aspergillus puulaauensis MK2 genome sequence.</title>
        <authorList>
            <person name="Futagami T."/>
            <person name="Mori K."/>
            <person name="Kadooka C."/>
            <person name="Tanaka T."/>
        </authorList>
    </citation>
    <scope>NUCLEOTIDE SEQUENCE</scope>
    <source>
        <strain evidence="2">MK2</strain>
    </source>
</reference>
<dbReference type="KEGG" id="apuu:APUU_50637S"/>
<feature type="compositionally biased region" description="Basic residues" evidence="1">
    <location>
        <begin position="80"/>
        <end position="91"/>
    </location>
</feature>
<feature type="compositionally biased region" description="Low complexity" evidence="1">
    <location>
        <begin position="301"/>
        <end position="313"/>
    </location>
</feature>
<gene>
    <name evidence="2" type="ORF">APUU_50637S</name>
</gene>
<feature type="compositionally biased region" description="Basic and acidic residues" evidence="1">
    <location>
        <begin position="339"/>
        <end position="349"/>
    </location>
</feature>
<sequence>MWLFRGAQSAVFYYVTCTPCAEAADRRKRKKEAIRARSLREKEQSETIVTDQPRPFLQPTAFSTNPGWAEELALGPGPPPRRRGGHRAATHHRIDSWDTGAYSGQDDEQDATLTPSQRISKIGSKHIGDRWNRMMRYQREDEPLWGEDVEVRGSSVGISGQGKADSRASSKYHIPRVPPVNDLHPPIVSGPKSRAETRWMLQPPPSARVMSGKERSSRTAGPPVDYANMRMDSEKSTSRRSVHTHALPLLTTELVSESPESSPAFPVSSAKTPKPAEQELPRPPSPAFYAYGEDESRFVISSPTYSPSDSCSTLSSGAETDESPRNSLHSPDTPVSRPMSKETNTRLEASRPVISRALTSIHKGGDHKNVHMLHLEIQESNDLAVGQVDRVRPWRWSMEF</sequence>
<dbReference type="Proteomes" id="UP000654913">
    <property type="component" value="Chromosome 5"/>
</dbReference>
<evidence type="ECO:0000313" key="3">
    <source>
        <dbReference type="Proteomes" id="UP000654913"/>
    </source>
</evidence>
<evidence type="ECO:0000256" key="1">
    <source>
        <dbReference type="SAM" id="MobiDB-lite"/>
    </source>
</evidence>
<organism evidence="2 3">
    <name type="scientific">Aspergillus puulaauensis</name>
    <dbReference type="NCBI Taxonomy" id="1220207"/>
    <lineage>
        <taxon>Eukaryota</taxon>
        <taxon>Fungi</taxon>
        <taxon>Dikarya</taxon>
        <taxon>Ascomycota</taxon>
        <taxon>Pezizomycotina</taxon>
        <taxon>Eurotiomycetes</taxon>
        <taxon>Eurotiomycetidae</taxon>
        <taxon>Eurotiales</taxon>
        <taxon>Aspergillaceae</taxon>
        <taxon>Aspergillus</taxon>
    </lineage>
</organism>
<dbReference type="RefSeq" id="XP_041558120.1">
    <property type="nucleotide sequence ID" value="XM_041705656.1"/>
</dbReference>
<dbReference type="AlphaFoldDB" id="A0A7R7XQM6"/>
<dbReference type="EMBL" id="AP024447">
    <property type="protein sequence ID" value="BCS25926.1"/>
    <property type="molecule type" value="Genomic_DNA"/>
</dbReference>
<keyword evidence="3" id="KW-1185">Reference proteome</keyword>
<name>A0A7R7XQM6_9EURO</name>
<evidence type="ECO:0000313" key="2">
    <source>
        <dbReference type="EMBL" id="BCS25926.1"/>
    </source>
</evidence>
<protein>
    <submittedName>
        <fullName evidence="2">Uncharacterized protein</fullName>
    </submittedName>
</protein>
<accession>A0A7R7XQM6</accession>
<dbReference type="OrthoDB" id="506431at2759"/>
<proteinExistence type="predicted"/>
<feature type="region of interest" description="Disordered" evidence="1">
    <location>
        <begin position="77"/>
        <end position="116"/>
    </location>
</feature>
<dbReference type="GeneID" id="64975931"/>